<organism evidence="3 4">
    <name type="scientific">Actinopolymorpha cephalotaxi</name>
    <dbReference type="NCBI Taxonomy" id="504797"/>
    <lineage>
        <taxon>Bacteria</taxon>
        <taxon>Bacillati</taxon>
        <taxon>Actinomycetota</taxon>
        <taxon>Actinomycetes</taxon>
        <taxon>Propionibacteriales</taxon>
        <taxon>Actinopolymorphaceae</taxon>
        <taxon>Actinopolymorpha</taxon>
    </lineage>
</organism>
<reference evidence="2 5" key="2">
    <citation type="submission" date="2020-07" db="EMBL/GenBank/DDBJ databases">
        <title>Sequencing the genomes of 1000 actinobacteria strains.</title>
        <authorList>
            <person name="Klenk H.-P."/>
        </authorList>
    </citation>
    <scope>NUCLEOTIDE SEQUENCE [LARGE SCALE GENOMIC DNA]</scope>
    <source>
        <strain evidence="2 5">DSM 45117</strain>
    </source>
</reference>
<dbReference type="RefSeq" id="WP_092881979.1">
    <property type="nucleotide sequence ID" value="NZ_FOOI01000003.1"/>
</dbReference>
<reference evidence="3 4" key="1">
    <citation type="submission" date="2016-10" db="EMBL/GenBank/DDBJ databases">
        <authorList>
            <person name="de Groot N.N."/>
        </authorList>
    </citation>
    <scope>NUCLEOTIDE SEQUENCE [LARGE SCALE GENOMIC DNA]</scope>
    <source>
        <strain evidence="3 4">CPCC 202808</strain>
    </source>
</reference>
<feature type="transmembrane region" description="Helical" evidence="1">
    <location>
        <begin position="41"/>
        <end position="59"/>
    </location>
</feature>
<sequence>MRNLWTALTANNLWTALIADLVAICVLAYFVYFRRYYRRDLLLAYIALNVGVLVVTTLLASAGSGAGLGLGFGLFGILSIVRLRSDSITQEEVAYYFISLALGLINGLHTGRVWFTPALSATLLAVMYVADHPRLLVRTRRQTVTLDAAYPDPGRLYAALEQLLAGKVKHCVVRELDLVRDITVVDVRFRLFDRRTSPTYVARQLDRIAP</sequence>
<accession>A0A1I2MUR7</accession>
<evidence type="ECO:0000313" key="3">
    <source>
        <dbReference type="EMBL" id="SFF94640.1"/>
    </source>
</evidence>
<evidence type="ECO:0000256" key="1">
    <source>
        <dbReference type="SAM" id="Phobius"/>
    </source>
</evidence>
<proteinExistence type="predicted"/>
<feature type="transmembrane region" description="Helical" evidence="1">
    <location>
        <begin position="12"/>
        <end position="32"/>
    </location>
</feature>
<evidence type="ECO:0000313" key="4">
    <source>
        <dbReference type="Proteomes" id="UP000199052"/>
    </source>
</evidence>
<dbReference type="OrthoDB" id="3827267at2"/>
<feature type="transmembrane region" description="Helical" evidence="1">
    <location>
        <begin position="65"/>
        <end position="81"/>
    </location>
</feature>
<keyword evidence="1" id="KW-1133">Transmembrane helix</keyword>
<dbReference type="EMBL" id="JACBZA010000001">
    <property type="protein sequence ID" value="NYH85850.1"/>
    <property type="molecule type" value="Genomic_DNA"/>
</dbReference>
<keyword evidence="5" id="KW-1185">Reference proteome</keyword>
<name>A0A1I2MUR7_9ACTN</name>
<dbReference type="STRING" id="504797.SAMN05421678_10341"/>
<evidence type="ECO:0000313" key="5">
    <source>
        <dbReference type="Proteomes" id="UP000533017"/>
    </source>
</evidence>
<keyword evidence="1" id="KW-0812">Transmembrane</keyword>
<keyword evidence="1" id="KW-0472">Membrane</keyword>
<dbReference type="Pfam" id="PF16316">
    <property type="entry name" value="DUF4956"/>
    <property type="match status" value="1"/>
</dbReference>
<dbReference type="InterPro" id="IPR032531">
    <property type="entry name" value="DUF4956"/>
</dbReference>
<dbReference type="Proteomes" id="UP000199052">
    <property type="component" value="Unassembled WGS sequence"/>
</dbReference>
<evidence type="ECO:0000313" key="2">
    <source>
        <dbReference type="EMBL" id="NYH85850.1"/>
    </source>
</evidence>
<dbReference type="AlphaFoldDB" id="A0A1I2MUR7"/>
<dbReference type="EMBL" id="FOOI01000003">
    <property type="protein sequence ID" value="SFF94640.1"/>
    <property type="molecule type" value="Genomic_DNA"/>
</dbReference>
<dbReference type="Proteomes" id="UP000533017">
    <property type="component" value="Unassembled WGS sequence"/>
</dbReference>
<gene>
    <name evidence="2" type="ORF">FHR37_004701</name>
    <name evidence="3" type="ORF">SAMN05421678_10341</name>
</gene>
<protein>
    <submittedName>
        <fullName evidence="2">Small integral membrane protein</fullName>
    </submittedName>
</protein>
<feature type="transmembrane region" description="Helical" evidence="1">
    <location>
        <begin position="93"/>
        <end position="108"/>
    </location>
</feature>